<comment type="caution">
    <text evidence="2">The sequence shown here is derived from an EMBL/GenBank/DDBJ whole genome shotgun (WGS) entry which is preliminary data.</text>
</comment>
<accession>A0AAV6QAP5</accession>
<name>A0AAV6QAP5_SOLSE</name>
<dbReference type="AlphaFoldDB" id="A0AAV6QAP5"/>
<reference evidence="2 3" key="1">
    <citation type="journal article" date="2021" name="Sci. Rep.">
        <title>Chromosome anchoring in Senegalese sole (Solea senegalensis) reveals sex-associated markers and genome rearrangements in flatfish.</title>
        <authorList>
            <person name="Guerrero-Cozar I."/>
            <person name="Gomez-Garrido J."/>
            <person name="Berbel C."/>
            <person name="Martinez-Blanch J.F."/>
            <person name="Alioto T."/>
            <person name="Claros M.G."/>
            <person name="Gagnaire P.A."/>
            <person name="Manchado M."/>
        </authorList>
    </citation>
    <scope>NUCLEOTIDE SEQUENCE [LARGE SCALE GENOMIC DNA]</scope>
    <source>
        <strain evidence="2">Sse05_10M</strain>
    </source>
</reference>
<organism evidence="2 3">
    <name type="scientific">Solea senegalensis</name>
    <name type="common">Senegalese sole</name>
    <dbReference type="NCBI Taxonomy" id="28829"/>
    <lineage>
        <taxon>Eukaryota</taxon>
        <taxon>Metazoa</taxon>
        <taxon>Chordata</taxon>
        <taxon>Craniata</taxon>
        <taxon>Vertebrata</taxon>
        <taxon>Euteleostomi</taxon>
        <taxon>Actinopterygii</taxon>
        <taxon>Neopterygii</taxon>
        <taxon>Teleostei</taxon>
        <taxon>Neoteleostei</taxon>
        <taxon>Acanthomorphata</taxon>
        <taxon>Carangaria</taxon>
        <taxon>Pleuronectiformes</taxon>
        <taxon>Pleuronectoidei</taxon>
        <taxon>Soleidae</taxon>
        <taxon>Solea</taxon>
    </lineage>
</organism>
<protein>
    <recommendedName>
        <fullName evidence="4">TNF family profile domain-containing protein</fullName>
    </recommendedName>
</protein>
<evidence type="ECO:0000313" key="3">
    <source>
        <dbReference type="Proteomes" id="UP000693946"/>
    </source>
</evidence>
<keyword evidence="1" id="KW-1133">Transmembrane helix</keyword>
<dbReference type="EMBL" id="JAGKHQ010000018">
    <property type="protein sequence ID" value="KAG7486669.1"/>
    <property type="molecule type" value="Genomic_DNA"/>
</dbReference>
<gene>
    <name evidence="2" type="ORF">JOB18_035599</name>
</gene>
<dbReference type="Proteomes" id="UP000693946">
    <property type="component" value="Linkage Group LG6"/>
</dbReference>
<keyword evidence="1" id="KW-0812">Transmembrane</keyword>
<keyword evidence="3" id="KW-1185">Reference proteome</keyword>
<evidence type="ECO:0000256" key="1">
    <source>
        <dbReference type="SAM" id="Phobius"/>
    </source>
</evidence>
<keyword evidence="1" id="KW-0472">Membrane</keyword>
<sequence>MRDQNREMDVESLQKTDSRRGSCLDVFLVVSIVFLFVAVTGLAAGGAMFALDVRSQLKPFEVLPPTAERLTGPAPYPEYKMQKFAFLEAKSVELKNSTMHWHPVHYGAAVSVGTNFLFNPAQQSLKPHQEGTYFMYMELNVTCTFNCNAGLLSVSVGDKLTCTLRLPATTSSTPVSKKCWAVSQMNGKKLVMQMTVHGAEMRYWRLESTGSGFGMFLVD</sequence>
<feature type="transmembrane region" description="Helical" evidence="1">
    <location>
        <begin position="26"/>
        <end position="51"/>
    </location>
</feature>
<proteinExistence type="predicted"/>
<evidence type="ECO:0000313" key="2">
    <source>
        <dbReference type="EMBL" id="KAG7486669.1"/>
    </source>
</evidence>
<evidence type="ECO:0008006" key="4">
    <source>
        <dbReference type="Google" id="ProtNLM"/>
    </source>
</evidence>